<dbReference type="SUPFAM" id="SSF51269">
    <property type="entry name" value="AFP III-like domain"/>
    <property type="match status" value="1"/>
</dbReference>
<dbReference type="GO" id="GO:0050462">
    <property type="term" value="F:N-acetylneuraminate synthase activity"/>
    <property type="evidence" value="ECO:0007669"/>
    <property type="project" value="UniProtKB-EC"/>
</dbReference>
<dbReference type="Pfam" id="PF03102">
    <property type="entry name" value="NeuB"/>
    <property type="match status" value="1"/>
</dbReference>
<evidence type="ECO:0000259" key="1">
    <source>
        <dbReference type="PROSITE" id="PS50844"/>
    </source>
</evidence>
<dbReference type="SUPFAM" id="SSF51569">
    <property type="entry name" value="Aldolase"/>
    <property type="match status" value="1"/>
</dbReference>
<dbReference type="PANTHER" id="PTHR42966">
    <property type="entry name" value="N-ACETYLNEURAMINATE SYNTHASE"/>
    <property type="match status" value="1"/>
</dbReference>
<dbReference type="PANTHER" id="PTHR42966:SF1">
    <property type="entry name" value="SIALIC ACID SYNTHASE"/>
    <property type="match status" value="1"/>
</dbReference>
<feature type="domain" description="AFP-like" evidence="1">
    <location>
        <begin position="305"/>
        <end position="357"/>
    </location>
</feature>
<dbReference type="PROSITE" id="PS50844">
    <property type="entry name" value="AFP_LIKE"/>
    <property type="match status" value="1"/>
</dbReference>
<dbReference type="InterPro" id="IPR013785">
    <property type="entry name" value="Aldolase_TIM"/>
</dbReference>
<dbReference type="InterPro" id="IPR020007">
    <property type="entry name" value="NeuB/NeuA"/>
</dbReference>
<gene>
    <name evidence="2" type="ORF">M976_01964</name>
</gene>
<dbReference type="InterPro" id="IPR036732">
    <property type="entry name" value="AFP_Neu5c_C_sf"/>
</dbReference>
<dbReference type="Proteomes" id="UP000078407">
    <property type="component" value="Unassembled WGS sequence"/>
</dbReference>
<dbReference type="Pfam" id="PF08666">
    <property type="entry name" value="SAF"/>
    <property type="match status" value="1"/>
</dbReference>
<dbReference type="RefSeq" id="WP_064544204.1">
    <property type="nucleotide sequence ID" value="NZ_LXEQ01000033.1"/>
</dbReference>
<dbReference type="InterPro" id="IPR057736">
    <property type="entry name" value="SAF_PseI/NeuA/NeuB"/>
</dbReference>
<sequence length="357" mass="38374">MISIIAEAGVNHNGDESLAHALVDAAHRAGADIVKFQTFKATNLVTSHAQQADYQTVNTGKAENQLAMLSRLELPFEAHFSLIRHCEALGIAFLSTAFDDESLEFLVRVLKLRTLKIPSGELTNAPFVLRHARSGCKLIVSTGMATLAEVESALGVIAFGMTQELDAVPSMVAFMAAFASEKGQEALRNNVTLLHCTTEYPAPMPDINLKAMDTLAHAFGLPVGYSDHSEGVTVPVAAVARGACLIEKHFTLDKTMQGPDHKASLEPQELAAMVQGIRNVEAALGNGIKSPRPCELKNKAVARKSLVAACDIPLGAVLDEHNVTIKRPGNGMSPYSWWDVQGKRASVAYQMGDLIHE</sequence>
<dbReference type="InterPro" id="IPR013132">
    <property type="entry name" value="PseI/NeuA/B-like_N"/>
</dbReference>
<dbReference type="Gene3D" id="3.90.1210.10">
    <property type="entry name" value="Antifreeze-like/N-acetylneuraminic acid synthase C-terminal domain"/>
    <property type="match status" value="1"/>
</dbReference>
<evidence type="ECO:0000313" key="2">
    <source>
        <dbReference type="EMBL" id="OAT28125.1"/>
    </source>
</evidence>
<keyword evidence="3" id="KW-1185">Reference proteome</keyword>
<dbReference type="InterPro" id="IPR051690">
    <property type="entry name" value="PseI-like"/>
</dbReference>
<name>A0ABX2W8Y9_9ENTR</name>
<evidence type="ECO:0000313" key="3">
    <source>
        <dbReference type="Proteomes" id="UP000078407"/>
    </source>
</evidence>
<dbReference type="EC" id="2.5.1.56" evidence="2"/>
<dbReference type="EMBL" id="LXEQ01000033">
    <property type="protein sequence ID" value="OAT28125.1"/>
    <property type="molecule type" value="Genomic_DNA"/>
</dbReference>
<keyword evidence="2" id="KW-0808">Transferase</keyword>
<organism evidence="2 3">
    <name type="scientific">Buttiauxella ferragutiae ATCC 51602</name>
    <dbReference type="NCBI Taxonomy" id="1354252"/>
    <lineage>
        <taxon>Bacteria</taxon>
        <taxon>Pseudomonadati</taxon>
        <taxon>Pseudomonadota</taxon>
        <taxon>Gammaproteobacteria</taxon>
        <taxon>Enterobacterales</taxon>
        <taxon>Enterobacteriaceae</taxon>
        <taxon>Buttiauxella</taxon>
    </lineage>
</organism>
<reference evidence="2 3" key="1">
    <citation type="submission" date="2016-04" db="EMBL/GenBank/DDBJ databases">
        <title>ATOL: Assembling a taxonomically balanced genome-scale reconstruction of the evolutionary history of the Enterobacteriaceae.</title>
        <authorList>
            <person name="Plunkett G.III."/>
            <person name="Neeno-Eckwall E.C."/>
            <person name="Glasner J.D."/>
            <person name="Perna N.T."/>
        </authorList>
    </citation>
    <scope>NUCLEOTIDE SEQUENCE [LARGE SCALE GENOMIC DNA]</scope>
    <source>
        <strain evidence="2 3">ATCC 51602</strain>
    </source>
</reference>
<dbReference type="NCBIfam" id="TIGR03569">
    <property type="entry name" value="NeuB_NnaB"/>
    <property type="match status" value="1"/>
</dbReference>
<dbReference type="CDD" id="cd11615">
    <property type="entry name" value="SAF_NeuB_like"/>
    <property type="match status" value="1"/>
</dbReference>
<proteinExistence type="predicted"/>
<dbReference type="InterPro" id="IPR006190">
    <property type="entry name" value="SAF_AFP_Neu5Ac"/>
</dbReference>
<dbReference type="InterPro" id="IPR013974">
    <property type="entry name" value="SAF"/>
</dbReference>
<comment type="caution">
    <text evidence="2">The sequence shown here is derived from an EMBL/GenBank/DDBJ whole genome shotgun (WGS) entry which is preliminary data.</text>
</comment>
<dbReference type="Gene3D" id="3.20.20.70">
    <property type="entry name" value="Aldolase class I"/>
    <property type="match status" value="1"/>
</dbReference>
<accession>A0ABX2W8Y9</accession>
<protein>
    <submittedName>
        <fullName evidence="2">N-acetylneuraminate synthase</fullName>
        <ecNumber evidence="2">2.5.1.56</ecNumber>
    </submittedName>
</protein>